<dbReference type="InterPro" id="IPR007527">
    <property type="entry name" value="Znf_SWIM"/>
</dbReference>
<dbReference type="AlphaFoldDB" id="R7UM11"/>
<dbReference type="EMBL" id="KB301910">
    <property type="protein sequence ID" value="ELU04977.1"/>
    <property type="molecule type" value="Genomic_DNA"/>
</dbReference>
<evidence type="ECO:0000256" key="1">
    <source>
        <dbReference type="PROSITE-ProRule" id="PRU00325"/>
    </source>
</evidence>
<reference evidence="3 5" key="2">
    <citation type="journal article" date="2013" name="Nature">
        <title>Insights into bilaterian evolution from three spiralian genomes.</title>
        <authorList>
            <person name="Simakov O."/>
            <person name="Marletaz F."/>
            <person name="Cho S.J."/>
            <person name="Edsinger-Gonzales E."/>
            <person name="Havlak P."/>
            <person name="Hellsten U."/>
            <person name="Kuo D.H."/>
            <person name="Larsson T."/>
            <person name="Lv J."/>
            <person name="Arendt D."/>
            <person name="Savage R."/>
            <person name="Osoegawa K."/>
            <person name="de Jong P."/>
            <person name="Grimwood J."/>
            <person name="Chapman J.A."/>
            <person name="Shapiro H."/>
            <person name="Aerts A."/>
            <person name="Otillar R.P."/>
            <person name="Terry A.Y."/>
            <person name="Boore J.L."/>
            <person name="Grigoriev I.V."/>
            <person name="Lindberg D.R."/>
            <person name="Seaver E.C."/>
            <person name="Weisblat D.A."/>
            <person name="Putnam N.H."/>
            <person name="Rokhsar D.S."/>
        </authorList>
    </citation>
    <scope>NUCLEOTIDE SEQUENCE</scope>
    <source>
        <strain evidence="3 5">I ESC-2004</strain>
    </source>
</reference>
<dbReference type="PROSITE" id="PS50966">
    <property type="entry name" value="ZF_SWIM"/>
    <property type="match status" value="1"/>
</dbReference>
<name>R7UM11_CAPTE</name>
<evidence type="ECO:0000259" key="2">
    <source>
        <dbReference type="PROSITE" id="PS50966"/>
    </source>
</evidence>
<keyword evidence="5" id="KW-1185">Reference proteome</keyword>
<dbReference type="OrthoDB" id="6142292at2759"/>
<dbReference type="PANTHER" id="PTHR35385">
    <property type="entry name" value="PROTEIN B, PUTATIVE-RELATED-RELATED"/>
    <property type="match status" value="1"/>
</dbReference>
<reference evidence="5" key="1">
    <citation type="submission" date="2012-12" db="EMBL/GenBank/DDBJ databases">
        <authorList>
            <person name="Hellsten U."/>
            <person name="Grimwood J."/>
            <person name="Chapman J.A."/>
            <person name="Shapiro H."/>
            <person name="Aerts A."/>
            <person name="Otillar R.P."/>
            <person name="Terry A.Y."/>
            <person name="Boore J.L."/>
            <person name="Simakov O."/>
            <person name="Marletaz F."/>
            <person name="Cho S.-J."/>
            <person name="Edsinger-Gonzales E."/>
            <person name="Havlak P."/>
            <person name="Kuo D.-H."/>
            <person name="Larsson T."/>
            <person name="Lv J."/>
            <person name="Arendt D."/>
            <person name="Savage R."/>
            <person name="Osoegawa K."/>
            <person name="de Jong P."/>
            <person name="Lindberg D.R."/>
            <person name="Seaver E.C."/>
            <person name="Weisblat D.A."/>
            <person name="Putnam N.H."/>
            <person name="Grigoriev I.V."/>
            <person name="Rokhsar D.S."/>
        </authorList>
    </citation>
    <scope>NUCLEOTIDE SEQUENCE</scope>
    <source>
        <strain evidence="5">I ESC-2004</strain>
    </source>
</reference>
<reference evidence="4" key="3">
    <citation type="submission" date="2015-06" db="UniProtKB">
        <authorList>
            <consortium name="EnsemblMetazoa"/>
        </authorList>
    </citation>
    <scope>IDENTIFICATION</scope>
</reference>
<sequence>MMASPSKQLVVNKGSACPCPYCKPTLESDDTELLAFYLRLKCACSTFVNLPKMGQDSMFKSIPVALQKPIGMHGKVPLRPSLLILCEVQEADFQCQHRTNPRSAIANTRRGSKNTNCPMKMSVQIARDPSDLQKKCRLYYSTFQECYGPDREIRMVEQLQAQIQQLNKEGCQARIDQVKDHRVMAFITPLMQRALQGLPQSAEIVFMDSTGTMDRHNCRVFLLLTHCCAGGIPVGCLVTTSESTEVISAALELYKSLLDDKSFYGRRREGPQVFMTDDSSTGFRISQLDIDPVCIPSKNGVARDHRKGIFGRVKLMLFANEEAELVRLYQESLADPDVQRYPSVKNHLCEVYDKRHDKRLCFRHQLPVRGNTTNNYCKAAMGILKDKVFCRVKAFNVPQLLTRLEQYYERRLTDLANNCLDAVMQSRYLPKLSTIEAEHINHVEGDTYEVVSQRDQNKSYSVDMAVGLCSCHVGSTGGPCKHQYAILCKHKLTSWNFLPINSPSMRQFLYQLAVGPNNVPAEWFRSLHVDREAERHLPLQQSQEVASQHPINAAVDAMETCEPDENRPLTDEAIAGVLSTFASHIQDLQDKVKTDPEQLLRPLEIFNRNYAAINTSSSLASALACVGKTLGAKPLRGKLPLAGNKRIPVQPTAIARRQILMGGRRKTDLPHRRRLGLA</sequence>
<proteinExistence type="predicted"/>
<dbReference type="OMA" id="RNANCKA"/>
<evidence type="ECO:0000313" key="5">
    <source>
        <dbReference type="Proteomes" id="UP000014760"/>
    </source>
</evidence>
<evidence type="ECO:0000313" key="4">
    <source>
        <dbReference type="EnsemblMetazoa" id="CapteP208909"/>
    </source>
</evidence>
<dbReference type="PANTHER" id="PTHR35385:SF2">
    <property type="entry name" value="PROTEIN B, PUTATIVE-RELATED"/>
    <property type="match status" value="1"/>
</dbReference>
<organism evidence="3">
    <name type="scientific">Capitella teleta</name>
    <name type="common">Polychaete worm</name>
    <dbReference type="NCBI Taxonomy" id="283909"/>
    <lineage>
        <taxon>Eukaryota</taxon>
        <taxon>Metazoa</taxon>
        <taxon>Spiralia</taxon>
        <taxon>Lophotrochozoa</taxon>
        <taxon>Annelida</taxon>
        <taxon>Polychaeta</taxon>
        <taxon>Sedentaria</taxon>
        <taxon>Scolecida</taxon>
        <taxon>Capitellidae</taxon>
        <taxon>Capitella</taxon>
    </lineage>
</organism>
<dbReference type="EnsemblMetazoa" id="CapteT208909">
    <property type="protein sequence ID" value="CapteP208909"/>
    <property type="gene ID" value="CapteG208909"/>
</dbReference>
<dbReference type="Proteomes" id="UP000014760">
    <property type="component" value="Unassembled WGS sequence"/>
</dbReference>
<dbReference type="GO" id="GO:0008270">
    <property type="term" value="F:zinc ion binding"/>
    <property type="evidence" value="ECO:0007669"/>
    <property type="project" value="UniProtKB-KW"/>
</dbReference>
<keyword evidence="1" id="KW-0479">Metal-binding</keyword>
<feature type="domain" description="SWIM-type" evidence="2">
    <location>
        <begin position="460"/>
        <end position="491"/>
    </location>
</feature>
<protein>
    <recommendedName>
        <fullName evidence="2">SWIM-type domain-containing protein</fullName>
    </recommendedName>
</protein>
<evidence type="ECO:0000313" key="3">
    <source>
        <dbReference type="EMBL" id="ELU04977.1"/>
    </source>
</evidence>
<dbReference type="HOGENOM" id="CLU_017325_1_0_1"/>
<gene>
    <name evidence="3" type="ORF">CAPTEDRAFT_208909</name>
</gene>
<accession>R7UM11</accession>
<keyword evidence="1" id="KW-0863">Zinc-finger</keyword>
<dbReference type="EMBL" id="AMQN01023733">
    <property type="status" value="NOT_ANNOTATED_CDS"/>
    <property type="molecule type" value="Genomic_DNA"/>
</dbReference>
<keyword evidence="1" id="KW-0862">Zinc</keyword>
<dbReference type="STRING" id="283909.R7UM11"/>